<dbReference type="RefSeq" id="WP_191110938.1">
    <property type="nucleotide sequence ID" value="NZ_CP061738.1"/>
</dbReference>
<dbReference type="PANTHER" id="PTHR35862:SF1">
    <property type="entry name" value="FELS-2 PROPHAGE PROTEIN"/>
    <property type="match status" value="1"/>
</dbReference>
<dbReference type="InterPro" id="IPR052726">
    <property type="entry name" value="Phage_Baseplate_Hub"/>
</dbReference>
<evidence type="ECO:0000313" key="3">
    <source>
        <dbReference type="Proteomes" id="UP000516514"/>
    </source>
</evidence>
<dbReference type="KEGG" id="wms:ID128_04910"/>
<dbReference type="PIRSF" id="PIRSF020481">
    <property type="entry name" value="BAP"/>
    <property type="match status" value="1"/>
</dbReference>
<dbReference type="Proteomes" id="UP000516514">
    <property type="component" value="Chromosome"/>
</dbReference>
<dbReference type="InterPro" id="IPR014507">
    <property type="entry name" value="Baseplate_assembly_J_pred"/>
</dbReference>
<organism evidence="2 3">
    <name type="scientific">Candidatus Wolbachia massiliensis</name>
    <dbReference type="NCBI Taxonomy" id="1845000"/>
    <lineage>
        <taxon>Bacteria</taxon>
        <taxon>Pseudomonadati</taxon>
        <taxon>Pseudomonadota</taxon>
        <taxon>Alphaproteobacteria</taxon>
        <taxon>Rickettsiales</taxon>
        <taxon>Anaplasmataceae</taxon>
        <taxon>Wolbachieae</taxon>
        <taxon>Wolbachia</taxon>
    </lineage>
</organism>
<reference evidence="2 3" key="1">
    <citation type="submission" date="2020-09" db="EMBL/GenBank/DDBJ databases">
        <title>An Earliest Endosymbiont, Wolbachia massiliensis sp. nov., Strain PL13 From the Bed Bug (Cimex hemipterius), Type strain of a New supergroup T.</title>
        <authorList>
            <person name="Laidoudi Y."/>
            <person name="Levasseur A."/>
            <person name="Medkour H."/>
            <person name="Maaloum M."/>
            <person name="BenKhedher M."/>
            <person name="Sambou M."/>
            <person name="Bassene H."/>
            <person name="Davoust B."/>
            <person name="Fenollar F."/>
            <person name="Raoult D."/>
            <person name="Mediannikov O."/>
        </authorList>
    </citation>
    <scope>NUCLEOTIDE SEQUENCE [LARGE SCALE GENOMIC DNA]</scope>
    <source>
        <strain evidence="2 3">PL13</strain>
    </source>
</reference>
<sequence>MKTPNIVETLKFEEIFSRMKEELVHRDKNFSALNESDPAIKILEVAAWRELLLRQRINDAAQANLLAFARGNDLDHLAEFYGVLRKESENDESLRKRVKAKIVGWSTAGSKEHYRYHALSADTRVKDAQVVSPIPGSVQISILSTENDGVPSEELLEIVRSQVVRDDIRVLTDTLTVIGCGIIPITIHAKVHIYPTASKDVIEAAKEQFVKDLESAKGLGWNITRSWIIAHLFTEGIHNIELTEPIEDIIVQNNECVTLRDLQIELIGKDW</sequence>
<dbReference type="AlphaFoldDB" id="A0A7L7YS20"/>
<accession>A0A7L7YS20</accession>
<dbReference type="Pfam" id="PF26078">
    <property type="entry name" value="Baseplate_J_M"/>
    <property type="match status" value="1"/>
</dbReference>
<dbReference type="EMBL" id="CP061738">
    <property type="protein sequence ID" value="QOD38121.1"/>
    <property type="molecule type" value="Genomic_DNA"/>
</dbReference>
<protein>
    <submittedName>
        <fullName evidence="2">Baseplate J/gp47 family protein</fullName>
    </submittedName>
</protein>
<dbReference type="InterPro" id="IPR058531">
    <property type="entry name" value="Baseplate_J_M"/>
</dbReference>
<proteinExistence type="predicted"/>
<feature type="domain" description="Baseplate J-like central" evidence="1">
    <location>
        <begin position="106"/>
        <end position="178"/>
    </location>
</feature>
<evidence type="ECO:0000313" key="2">
    <source>
        <dbReference type="EMBL" id="QOD38121.1"/>
    </source>
</evidence>
<dbReference type="PANTHER" id="PTHR35862">
    <property type="entry name" value="FELS-2 PROPHAGE PROTEIN"/>
    <property type="match status" value="1"/>
</dbReference>
<gene>
    <name evidence="2" type="ORF">ID128_04910</name>
</gene>
<name>A0A7L7YS20_9RICK</name>
<keyword evidence="3" id="KW-1185">Reference proteome</keyword>
<evidence type="ECO:0000259" key="1">
    <source>
        <dbReference type="Pfam" id="PF26078"/>
    </source>
</evidence>